<keyword evidence="5 8" id="KW-0560">Oxidoreductase</keyword>
<evidence type="ECO:0000313" key="12">
    <source>
        <dbReference type="EMBL" id="TVT59826.1"/>
    </source>
</evidence>
<dbReference type="SUPFAM" id="SSF53223">
    <property type="entry name" value="Aminoacid dehydrogenase-like, N-terminal domain"/>
    <property type="match status" value="1"/>
</dbReference>
<dbReference type="InterPro" id="IPR013708">
    <property type="entry name" value="Shikimate_DH-bd_N"/>
</dbReference>
<feature type="domain" description="Quinate/shikimate 5-dehydrogenase/glutamyl-tRNA reductase" evidence="9">
    <location>
        <begin position="119"/>
        <end position="193"/>
    </location>
</feature>
<feature type="binding site" evidence="8">
    <location>
        <begin position="128"/>
        <end position="132"/>
    </location>
    <ligand>
        <name>NADP(+)</name>
        <dbReference type="ChEBI" id="CHEBI:58349"/>
    </ligand>
</feature>
<sequence>MTDRYAVIGNPIEHSKSPLIHTAFARQTGEPITYERLLGRLDHFKEDVKNFFSNGGRGLNVTVPFKEQAWTLANQRSPQAESAGAVNTLILLDDGQIRGDNTDGTGLVRDLSINHGYLLSGCRILLLGAGGASKGVVRPLLECGPEKLVIANRTASKAQAVANTLQQLGSVEGCGLDELDGQQFDLIINGTAAGLKGEVPALPDNLLAPGGWTYDMMYATEPTAFVSWGKQHRADKALDGLGMLVEQAAESFFLWRRVRPETAEVIRQLRSR</sequence>
<dbReference type="GO" id="GO:0004764">
    <property type="term" value="F:shikimate 3-dehydrogenase (NADP+) activity"/>
    <property type="evidence" value="ECO:0007669"/>
    <property type="project" value="UniProtKB-UniRule"/>
</dbReference>
<feature type="binding site" evidence="8">
    <location>
        <position position="240"/>
    </location>
    <ligand>
        <name>NADP(+)</name>
        <dbReference type="ChEBI" id="CHEBI:58349"/>
    </ligand>
</feature>
<dbReference type="NCBIfam" id="TIGR00507">
    <property type="entry name" value="aroE"/>
    <property type="match status" value="1"/>
</dbReference>
<dbReference type="GO" id="GO:0009073">
    <property type="term" value="P:aromatic amino acid family biosynthetic process"/>
    <property type="evidence" value="ECO:0007669"/>
    <property type="project" value="UniProtKB-KW"/>
</dbReference>
<comment type="catalytic activity">
    <reaction evidence="7 8">
        <text>shikimate + NADP(+) = 3-dehydroshikimate + NADPH + H(+)</text>
        <dbReference type="Rhea" id="RHEA:17737"/>
        <dbReference type="ChEBI" id="CHEBI:15378"/>
        <dbReference type="ChEBI" id="CHEBI:16630"/>
        <dbReference type="ChEBI" id="CHEBI:36208"/>
        <dbReference type="ChEBI" id="CHEBI:57783"/>
        <dbReference type="ChEBI" id="CHEBI:58349"/>
        <dbReference type="EC" id="1.1.1.25"/>
    </reaction>
</comment>
<dbReference type="Pfam" id="PF08501">
    <property type="entry name" value="Shikimate_dh_N"/>
    <property type="match status" value="1"/>
</dbReference>
<feature type="binding site" evidence="8">
    <location>
        <begin position="152"/>
        <end position="157"/>
    </location>
    <ligand>
        <name>NADP(+)</name>
        <dbReference type="ChEBI" id="CHEBI:58349"/>
    </ligand>
</feature>
<evidence type="ECO:0000256" key="5">
    <source>
        <dbReference type="ARBA" id="ARBA00023002"/>
    </source>
</evidence>
<keyword evidence="4 8" id="KW-0521">NADP</keyword>
<gene>
    <name evidence="8 12" type="primary">aroE</name>
    <name evidence="12" type="ORF">FHK82_02270</name>
</gene>
<dbReference type="SUPFAM" id="SSF51735">
    <property type="entry name" value="NAD(P)-binding Rossmann-fold domains"/>
    <property type="match status" value="1"/>
</dbReference>
<dbReference type="Gene3D" id="3.40.50.720">
    <property type="entry name" value="NAD(P)-binding Rossmann-like Domain"/>
    <property type="match status" value="1"/>
</dbReference>
<dbReference type="GO" id="GO:0019632">
    <property type="term" value="P:shikimate metabolic process"/>
    <property type="evidence" value="ECO:0007669"/>
    <property type="project" value="InterPro"/>
</dbReference>
<feature type="binding site" evidence="8">
    <location>
        <position position="103"/>
    </location>
    <ligand>
        <name>shikimate</name>
        <dbReference type="ChEBI" id="CHEBI:36208"/>
    </ligand>
</feature>
<dbReference type="FunFam" id="3.40.50.10860:FF:000006">
    <property type="entry name" value="Shikimate dehydrogenase (NADP(+))"/>
    <property type="match status" value="1"/>
</dbReference>
<feature type="active site" description="Proton acceptor" evidence="8">
    <location>
        <position position="66"/>
    </location>
</feature>
<dbReference type="InterPro" id="IPR036291">
    <property type="entry name" value="NAD(P)-bd_dom_sf"/>
</dbReference>
<comment type="caution">
    <text evidence="8">Lacks conserved residue(s) required for the propagation of feature annotation.</text>
</comment>
<dbReference type="InterPro" id="IPR041121">
    <property type="entry name" value="SDH_C"/>
</dbReference>
<dbReference type="GO" id="GO:0009423">
    <property type="term" value="P:chorismate biosynthetic process"/>
    <property type="evidence" value="ECO:0007669"/>
    <property type="project" value="UniProtKB-UniRule"/>
</dbReference>
<dbReference type="FunFam" id="3.40.50.720:FF:000104">
    <property type="entry name" value="Shikimate dehydrogenase (NADP(+))"/>
    <property type="match status" value="1"/>
</dbReference>
<dbReference type="AlphaFoldDB" id="A0A558DFM0"/>
<comment type="caution">
    <text evidence="12">The sequence shown here is derived from an EMBL/GenBank/DDBJ whole genome shotgun (WGS) entry which is preliminary data.</text>
</comment>
<comment type="similarity">
    <text evidence="8">Belongs to the shikimate dehydrogenase family.</text>
</comment>
<dbReference type="UniPathway" id="UPA00053">
    <property type="reaction ID" value="UER00087"/>
</dbReference>
<feature type="binding site" evidence="8">
    <location>
        <position position="218"/>
    </location>
    <ligand>
        <name>shikimate</name>
        <dbReference type="ChEBI" id="CHEBI:36208"/>
    </ligand>
</feature>
<dbReference type="PANTHER" id="PTHR21089:SF1">
    <property type="entry name" value="BIFUNCTIONAL 3-DEHYDROQUINATE DEHYDRATASE_SHIKIMATE DEHYDROGENASE, CHLOROPLASTIC"/>
    <property type="match status" value="1"/>
</dbReference>
<comment type="subunit">
    <text evidence="8">Homodimer.</text>
</comment>
<dbReference type="GO" id="GO:0050661">
    <property type="term" value="F:NADP binding"/>
    <property type="evidence" value="ECO:0007669"/>
    <property type="project" value="InterPro"/>
</dbReference>
<evidence type="ECO:0000256" key="3">
    <source>
        <dbReference type="ARBA" id="ARBA00022605"/>
    </source>
</evidence>
<evidence type="ECO:0000259" key="10">
    <source>
        <dbReference type="Pfam" id="PF08501"/>
    </source>
</evidence>
<dbReference type="STRING" id="1543721.AAY24_12560"/>
<dbReference type="InterPro" id="IPR006151">
    <property type="entry name" value="Shikm_DH/Glu-tRNA_Rdtase"/>
</dbReference>
<dbReference type="CDD" id="cd01065">
    <property type="entry name" value="NAD_bind_Shikimate_DH"/>
    <property type="match status" value="1"/>
</dbReference>
<reference evidence="12 13" key="1">
    <citation type="submission" date="2019-07" db="EMBL/GenBank/DDBJ databases">
        <title>The pathways for chlorine oxyanion respiration interact through the shared metabolite chlorate.</title>
        <authorList>
            <person name="Barnum T.P."/>
            <person name="Cheng Y."/>
            <person name="Hill K.A."/>
            <person name="Lucas L.N."/>
            <person name="Carlson H.K."/>
            <person name="Coates J.D."/>
        </authorList>
    </citation>
    <scope>NUCLEOTIDE SEQUENCE [LARGE SCALE GENOMIC DNA]</scope>
    <source>
        <strain evidence="12">BK-3</strain>
    </source>
</reference>
<evidence type="ECO:0000256" key="7">
    <source>
        <dbReference type="ARBA" id="ARBA00049442"/>
    </source>
</evidence>
<keyword evidence="6 8" id="KW-0057">Aromatic amino acid biosynthesis</keyword>
<evidence type="ECO:0000256" key="8">
    <source>
        <dbReference type="HAMAP-Rule" id="MF_00222"/>
    </source>
</evidence>
<name>A0A558DFM0_9GAMM</name>
<evidence type="ECO:0000256" key="1">
    <source>
        <dbReference type="ARBA" id="ARBA00004871"/>
    </source>
</evidence>
<keyword evidence="3 8" id="KW-0028">Amino-acid biosynthesis</keyword>
<dbReference type="InterPro" id="IPR011342">
    <property type="entry name" value="Shikimate_DH"/>
</dbReference>
<organism evidence="12 13">
    <name type="scientific">Sedimenticola thiotaurini</name>
    <dbReference type="NCBI Taxonomy" id="1543721"/>
    <lineage>
        <taxon>Bacteria</taxon>
        <taxon>Pseudomonadati</taxon>
        <taxon>Pseudomonadota</taxon>
        <taxon>Gammaproteobacteria</taxon>
        <taxon>Chromatiales</taxon>
        <taxon>Sedimenticolaceae</taxon>
        <taxon>Sedimenticola</taxon>
    </lineage>
</organism>
<evidence type="ECO:0000313" key="13">
    <source>
        <dbReference type="Proteomes" id="UP000317355"/>
    </source>
</evidence>
<evidence type="ECO:0000256" key="6">
    <source>
        <dbReference type="ARBA" id="ARBA00023141"/>
    </source>
</evidence>
<proteinExistence type="inferred from homology"/>
<evidence type="ECO:0000256" key="4">
    <source>
        <dbReference type="ARBA" id="ARBA00022857"/>
    </source>
</evidence>
<dbReference type="EMBL" id="VMRY01000003">
    <property type="protein sequence ID" value="TVT59826.1"/>
    <property type="molecule type" value="Genomic_DNA"/>
</dbReference>
<dbReference type="InterPro" id="IPR022893">
    <property type="entry name" value="Shikimate_DH_fam"/>
</dbReference>
<dbReference type="PANTHER" id="PTHR21089">
    <property type="entry name" value="SHIKIMATE DEHYDROGENASE"/>
    <property type="match status" value="1"/>
</dbReference>
<accession>A0A558DFM0</accession>
<comment type="function">
    <text evidence="8">Involved in the biosynthesis of the chorismate, which leads to the biosynthesis of aromatic amino acids. Catalyzes the reversible NADPH linked reduction of 3-dehydroshikimate (DHSA) to yield shikimate (SA).</text>
</comment>
<feature type="binding site" evidence="8">
    <location>
        <position position="216"/>
    </location>
    <ligand>
        <name>NADP(+)</name>
        <dbReference type="ChEBI" id="CHEBI:58349"/>
    </ligand>
</feature>
<dbReference type="Pfam" id="PF01488">
    <property type="entry name" value="Shikimate_DH"/>
    <property type="match status" value="1"/>
</dbReference>
<evidence type="ECO:0000259" key="9">
    <source>
        <dbReference type="Pfam" id="PF01488"/>
    </source>
</evidence>
<feature type="domain" description="SDH C-terminal" evidence="11">
    <location>
        <begin position="240"/>
        <end position="270"/>
    </location>
</feature>
<dbReference type="GO" id="GO:0005829">
    <property type="term" value="C:cytosol"/>
    <property type="evidence" value="ECO:0007669"/>
    <property type="project" value="TreeGrafter"/>
</dbReference>
<protein>
    <recommendedName>
        <fullName evidence="2 8">Shikimate dehydrogenase (NADP(+))</fullName>
        <shortName evidence="8">SDH</shortName>
        <ecNumber evidence="2 8">1.1.1.25</ecNumber>
    </recommendedName>
</protein>
<feature type="binding site" evidence="8">
    <location>
        <begin position="15"/>
        <end position="17"/>
    </location>
    <ligand>
        <name>shikimate</name>
        <dbReference type="ChEBI" id="CHEBI:36208"/>
    </ligand>
</feature>
<dbReference type="NCBIfam" id="NF001310">
    <property type="entry name" value="PRK00258.1-2"/>
    <property type="match status" value="1"/>
</dbReference>
<dbReference type="Pfam" id="PF18317">
    <property type="entry name" value="SDH_C"/>
    <property type="match status" value="1"/>
</dbReference>
<dbReference type="HAMAP" id="MF_00222">
    <property type="entry name" value="Shikimate_DH_AroE"/>
    <property type="match status" value="1"/>
</dbReference>
<feature type="domain" description="Shikimate dehydrogenase substrate binding N-terminal" evidence="10">
    <location>
        <begin position="7"/>
        <end position="89"/>
    </location>
</feature>
<comment type="pathway">
    <text evidence="1 8">Metabolic intermediate biosynthesis; chorismate biosynthesis; chorismate from D-erythrose 4-phosphate and phosphoenolpyruvate: step 4/7.</text>
</comment>
<dbReference type="InterPro" id="IPR046346">
    <property type="entry name" value="Aminoacid_DH-like_N_sf"/>
</dbReference>
<feature type="binding site" evidence="8">
    <location>
        <position position="62"/>
    </location>
    <ligand>
        <name>shikimate</name>
        <dbReference type="ChEBI" id="CHEBI:36208"/>
    </ligand>
</feature>
<evidence type="ECO:0000256" key="2">
    <source>
        <dbReference type="ARBA" id="ARBA00012962"/>
    </source>
</evidence>
<dbReference type="Proteomes" id="UP000317355">
    <property type="component" value="Unassembled WGS sequence"/>
</dbReference>
<feature type="binding site" evidence="8">
    <location>
        <position position="247"/>
    </location>
    <ligand>
        <name>shikimate</name>
        <dbReference type="ChEBI" id="CHEBI:36208"/>
    </ligand>
</feature>
<dbReference type="EC" id="1.1.1.25" evidence="2 8"/>
<evidence type="ECO:0000259" key="11">
    <source>
        <dbReference type="Pfam" id="PF18317"/>
    </source>
</evidence>
<feature type="binding site" evidence="8">
    <location>
        <position position="87"/>
    </location>
    <ligand>
        <name>shikimate</name>
        <dbReference type="ChEBI" id="CHEBI:36208"/>
    </ligand>
</feature>
<dbReference type="Gene3D" id="3.40.50.10860">
    <property type="entry name" value="Leucine Dehydrogenase, chain A, domain 1"/>
    <property type="match status" value="1"/>
</dbReference>
<dbReference type="GO" id="GO:0008652">
    <property type="term" value="P:amino acid biosynthetic process"/>
    <property type="evidence" value="ECO:0007669"/>
    <property type="project" value="UniProtKB-KW"/>
</dbReference>